<dbReference type="EMBL" id="CP027668">
    <property type="protein sequence ID" value="AVO46905.1"/>
    <property type="molecule type" value="Genomic_DNA"/>
</dbReference>
<dbReference type="GO" id="GO:0016791">
    <property type="term" value="F:phosphatase activity"/>
    <property type="evidence" value="ECO:0007669"/>
    <property type="project" value="TreeGrafter"/>
</dbReference>
<reference evidence="3 4" key="1">
    <citation type="submission" date="2018-03" db="EMBL/GenBank/DDBJ databases">
        <title>Genome sequencing of Phreatobacter sp.</title>
        <authorList>
            <person name="Kim S.-J."/>
            <person name="Heo J."/>
            <person name="Kwon S.-W."/>
        </authorList>
    </citation>
    <scope>NUCLEOTIDE SEQUENCE [LARGE SCALE GENOMIC DNA]</scope>
    <source>
        <strain evidence="3 4">S-12</strain>
    </source>
</reference>
<keyword evidence="4" id="KW-1185">Reference proteome</keyword>
<dbReference type="InterPro" id="IPR003094">
    <property type="entry name" value="6Pfruct_kin"/>
</dbReference>
<dbReference type="GO" id="GO:0005524">
    <property type="term" value="F:ATP binding"/>
    <property type="evidence" value="ECO:0007669"/>
    <property type="project" value="InterPro"/>
</dbReference>
<accession>A0A2S0NFH1</accession>
<dbReference type="CDD" id="cd07067">
    <property type="entry name" value="HP_PGM_like"/>
    <property type="match status" value="1"/>
</dbReference>
<name>A0A2S0NFH1_9HYPH</name>
<dbReference type="SUPFAM" id="SSF53254">
    <property type="entry name" value="Phosphoglycerate mutase-like"/>
    <property type="match status" value="1"/>
</dbReference>
<sequence>MTHKLYFVRHGETDWNAEGRLQGQRDIPLNDVGRVQAEEVGAILARLEPRYEDLAFWSSPLTRTRETMELMRGRLGLHPPAYRMDDRLKELSFGAWEGLTWPEVEAHSPAIAASRLADKWHTKPPEGENYEDVATRLGAFIATLERPSVIVSHGGVGRTLMALRGTMDRARASEVFVRQGVVYVFEGDRFTVEA</sequence>
<dbReference type="Pfam" id="PF00300">
    <property type="entry name" value="His_Phos_1"/>
    <property type="match status" value="1"/>
</dbReference>
<proteinExistence type="predicted"/>
<dbReference type="PRINTS" id="PR00991">
    <property type="entry name" value="6PFRUCTKNASE"/>
</dbReference>
<feature type="binding site" evidence="2">
    <location>
        <position position="63"/>
    </location>
    <ligand>
        <name>substrate</name>
    </ligand>
</feature>
<gene>
    <name evidence="3" type="ORF">C6569_18595</name>
</gene>
<protein>
    <submittedName>
        <fullName evidence="3">Histidine phosphatase family protein</fullName>
    </submittedName>
</protein>
<dbReference type="AlphaFoldDB" id="A0A2S0NFH1"/>
<feature type="active site" description="Tele-phosphohistidine intermediate" evidence="1">
    <location>
        <position position="10"/>
    </location>
</feature>
<feature type="binding site" evidence="2">
    <location>
        <begin position="9"/>
        <end position="16"/>
    </location>
    <ligand>
        <name>substrate</name>
    </ligand>
</feature>
<dbReference type="KEGG" id="phr:C6569_18595"/>
<feature type="active site" description="Proton donor/acceptor" evidence="1">
    <location>
        <position position="90"/>
    </location>
</feature>
<dbReference type="GO" id="GO:0006003">
    <property type="term" value="P:fructose 2,6-bisphosphate metabolic process"/>
    <property type="evidence" value="ECO:0007669"/>
    <property type="project" value="InterPro"/>
</dbReference>
<dbReference type="InterPro" id="IPR013078">
    <property type="entry name" value="His_Pase_superF_clade-1"/>
</dbReference>
<evidence type="ECO:0000313" key="3">
    <source>
        <dbReference type="EMBL" id="AVO46905.1"/>
    </source>
</evidence>
<evidence type="ECO:0000256" key="1">
    <source>
        <dbReference type="PIRSR" id="PIRSR613078-1"/>
    </source>
</evidence>
<evidence type="ECO:0000256" key="2">
    <source>
        <dbReference type="PIRSR" id="PIRSR613078-2"/>
    </source>
</evidence>
<dbReference type="InterPro" id="IPR029033">
    <property type="entry name" value="His_PPase_superfam"/>
</dbReference>
<dbReference type="Gene3D" id="3.40.50.1240">
    <property type="entry name" value="Phosphoglycerate mutase-like"/>
    <property type="match status" value="1"/>
</dbReference>
<dbReference type="RefSeq" id="WP_106750275.1">
    <property type="nucleotide sequence ID" value="NZ_CP027668.1"/>
</dbReference>
<dbReference type="PANTHER" id="PTHR48100:SF59">
    <property type="entry name" value="ADENOSYLCOBALAMIN_ALPHA-RIBAZOLE PHOSPHATASE"/>
    <property type="match status" value="1"/>
</dbReference>
<dbReference type="OrthoDB" id="9781415at2"/>
<dbReference type="InterPro" id="IPR050275">
    <property type="entry name" value="PGM_Phosphatase"/>
</dbReference>
<dbReference type="PANTHER" id="PTHR48100">
    <property type="entry name" value="BROAD-SPECIFICITY PHOSPHATASE YOR283W-RELATED"/>
    <property type="match status" value="1"/>
</dbReference>
<dbReference type="SMART" id="SM00855">
    <property type="entry name" value="PGAM"/>
    <property type="match status" value="1"/>
</dbReference>
<organism evidence="3 4">
    <name type="scientific">Phreatobacter cathodiphilus</name>
    <dbReference type="NCBI Taxonomy" id="1868589"/>
    <lineage>
        <taxon>Bacteria</taxon>
        <taxon>Pseudomonadati</taxon>
        <taxon>Pseudomonadota</taxon>
        <taxon>Alphaproteobacteria</taxon>
        <taxon>Hyphomicrobiales</taxon>
        <taxon>Phreatobacteraceae</taxon>
        <taxon>Phreatobacter</taxon>
    </lineage>
</organism>
<dbReference type="Proteomes" id="UP000237889">
    <property type="component" value="Chromosome"/>
</dbReference>
<dbReference type="GO" id="GO:0005737">
    <property type="term" value="C:cytoplasm"/>
    <property type="evidence" value="ECO:0007669"/>
    <property type="project" value="TreeGrafter"/>
</dbReference>
<dbReference type="PIRSF" id="PIRSF000709">
    <property type="entry name" value="6PFK_2-Ptase"/>
    <property type="match status" value="1"/>
</dbReference>
<evidence type="ECO:0000313" key="4">
    <source>
        <dbReference type="Proteomes" id="UP000237889"/>
    </source>
</evidence>